<dbReference type="InterPro" id="IPR036271">
    <property type="entry name" value="Tet_transcr_reg_TetR-rel_C_sf"/>
</dbReference>
<evidence type="ECO:0000313" key="8">
    <source>
        <dbReference type="Proteomes" id="UP000005087"/>
    </source>
</evidence>
<dbReference type="InterPro" id="IPR001647">
    <property type="entry name" value="HTH_TetR"/>
</dbReference>
<dbReference type="PANTHER" id="PTHR47506">
    <property type="entry name" value="TRANSCRIPTIONAL REGULATORY PROTEIN"/>
    <property type="match status" value="1"/>
</dbReference>
<dbReference type="PROSITE" id="PS50977">
    <property type="entry name" value="HTH_TETR_2"/>
    <property type="match status" value="1"/>
</dbReference>
<keyword evidence="8" id="KW-1185">Reference proteome</keyword>
<evidence type="ECO:0000313" key="7">
    <source>
        <dbReference type="EMBL" id="EIF01147.1"/>
    </source>
</evidence>
<dbReference type="AlphaFoldDB" id="I1D872"/>
<dbReference type="SUPFAM" id="SSF48498">
    <property type="entry name" value="Tetracyclin repressor-like, C-terminal domain"/>
    <property type="match status" value="1"/>
</dbReference>
<evidence type="ECO:0000256" key="2">
    <source>
        <dbReference type="ARBA" id="ARBA00023015"/>
    </source>
</evidence>
<evidence type="ECO:0000256" key="1">
    <source>
        <dbReference type="ARBA" id="ARBA00022491"/>
    </source>
</evidence>
<dbReference type="SUPFAM" id="SSF46689">
    <property type="entry name" value="Homeodomain-like"/>
    <property type="match status" value="1"/>
</dbReference>
<dbReference type="Pfam" id="PF13977">
    <property type="entry name" value="TetR_C_6"/>
    <property type="match status" value="1"/>
</dbReference>
<dbReference type="Pfam" id="PF00440">
    <property type="entry name" value="TetR_N"/>
    <property type="match status" value="1"/>
</dbReference>
<organism evidence="7 8">
    <name type="scientific">Saccharomonospora glauca K62</name>
    <dbReference type="NCBI Taxonomy" id="928724"/>
    <lineage>
        <taxon>Bacteria</taxon>
        <taxon>Bacillati</taxon>
        <taxon>Actinomycetota</taxon>
        <taxon>Actinomycetes</taxon>
        <taxon>Pseudonocardiales</taxon>
        <taxon>Pseudonocardiaceae</taxon>
        <taxon>Saccharomonospora</taxon>
    </lineage>
</organism>
<dbReference type="OrthoDB" id="3572434at2"/>
<keyword evidence="2" id="KW-0805">Transcription regulation</keyword>
<dbReference type="PANTHER" id="PTHR47506:SF1">
    <property type="entry name" value="HTH-TYPE TRANSCRIPTIONAL REGULATOR YJDC"/>
    <property type="match status" value="1"/>
</dbReference>
<name>I1D872_9PSEU</name>
<feature type="DNA-binding region" description="H-T-H motif" evidence="5">
    <location>
        <begin position="28"/>
        <end position="47"/>
    </location>
</feature>
<dbReference type="eggNOG" id="COG1309">
    <property type="taxonomic scope" value="Bacteria"/>
</dbReference>
<reference evidence="8" key="2">
    <citation type="submission" date="2012-01" db="EMBL/GenBank/DDBJ databases">
        <title>Noncontiguous Finished sequence of chromosome of Saccharomonospora glauca K62.</title>
        <authorList>
            <consortium name="US DOE Joint Genome Institute"/>
            <person name="Lucas S."/>
            <person name="Han J."/>
            <person name="Lapidus A."/>
            <person name="Cheng J.-F."/>
            <person name="Goodwin L."/>
            <person name="Pitluck S."/>
            <person name="Peters L."/>
            <person name="Mikhailova N."/>
            <person name="Held B."/>
            <person name="Detter J.C."/>
            <person name="Han C."/>
            <person name="Tapia R."/>
            <person name="Land M."/>
            <person name="Hauser L."/>
            <person name="Kyrpides N."/>
            <person name="Ivanova N."/>
            <person name="Pagani I."/>
            <person name="Brambilla E.-M."/>
            <person name="Klenk H.-P."/>
            <person name="Woyke T."/>
        </authorList>
    </citation>
    <scope>NUCLEOTIDE SEQUENCE [LARGE SCALE GENOMIC DNA]</scope>
    <source>
        <strain evidence="8">K62</strain>
    </source>
</reference>
<evidence type="ECO:0000259" key="6">
    <source>
        <dbReference type="PROSITE" id="PS50977"/>
    </source>
</evidence>
<dbReference type="Gene3D" id="1.10.357.10">
    <property type="entry name" value="Tetracycline Repressor, domain 2"/>
    <property type="match status" value="1"/>
</dbReference>
<dbReference type="PRINTS" id="PR00455">
    <property type="entry name" value="HTHTETR"/>
</dbReference>
<dbReference type="RefSeq" id="WP_005467039.1">
    <property type="nucleotide sequence ID" value="NZ_CM001484.1"/>
</dbReference>
<dbReference type="EMBL" id="CM001484">
    <property type="protein sequence ID" value="EIF01147.1"/>
    <property type="molecule type" value="Genomic_DNA"/>
</dbReference>
<keyword evidence="4" id="KW-0804">Transcription</keyword>
<accession>I1D872</accession>
<dbReference type="GO" id="GO:0003677">
    <property type="term" value="F:DNA binding"/>
    <property type="evidence" value="ECO:0007669"/>
    <property type="project" value="UniProtKB-UniRule"/>
</dbReference>
<proteinExistence type="predicted"/>
<dbReference type="InterPro" id="IPR009057">
    <property type="entry name" value="Homeodomain-like_sf"/>
</dbReference>
<gene>
    <name evidence="7" type="ORF">SacglDRAFT_04318</name>
</gene>
<reference evidence="7 8" key="1">
    <citation type="submission" date="2011-09" db="EMBL/GenBank/DDBJ databases">
        <authorList>
            <consortium name="US DOE Joint Genome Institute (JGI-PGF)"/>
            <person name="Lucas S."/>
            <person name="Han J."/>
            <person name="Lapidus A."/>
            <person name="Cheng J.-F."/>
            <person name="Goodwin L."/>
            <person name="Pitluck S."/>
            <person name="Peters L."/>
            <person name="Land M.L."/>
            <person name="Hauser L."/>
            <person name="Brambilla E."/>
            <person name="Klenk H.-P."/>
            <person name="Woyke T.J."/>
        </authorList>
    </citation>
    <scope>NUCLEOTIDE SEQUENCE [LARGE SCALE GENOMIC DNA]</scope>
    <source>
        <strain evidence="7 8">K62</strain>
    </source>
</reference>
<dbReference type="STRING" id="928724.SacglDRAFT_04318"/>
<evidence type="ECO:0000256" key="5">
    <source>
        <dbReference type="PROSITE-ProRule" id="PRU00335"/>
    </source>
</evidence>
<dbReference type="Proteomes" id="UP000005087">
    <property type="component" value="Chromosome"/>
</dbReference>
<keyword evidence="3 5" id="KW-0238">DNA-binding</keyword>
<feature type="domain" description="HTH tetR-type" evidence="6">
    <location>
        <begin position="6"/>
        <end position="65"/>
    </location>
</feature>
<sequence>MARPRTVDRQRLLDAAAAVIAQEGPGFTLAKVAERAGVSVGSVAGHFGSKHGLLVALSTRATERVTDLLREAAEAASTPREAARAALVALYSGLGDATSAANHLAQLGVDLADPALRELLARHYAVVEDALRDVLRRATEDATHRRGPDPDHAARVLLAVANGAAIDWSIRPRGDLVTRLNRDIDAITRSWWE</sequence>
<dbReference type="HOGENOM" id="CLU_115860_0_0_11"/>
<evidence type="ECO:0000256" key="4">
    <source>
        <dbReference type="ARBA" id="ARBA00023163"/>
    </source>
</evidence>
<evidence type="ECO:0000256" key="3">
    <source>
        <dbReference type="ARBA" id="ARBA00023125"/>
    </source>
</evidence>
<keyword evidence="1" id="KW-0678">Repressor</keyword>
<protein>
    <submittedName>
        <fullName evidence="7">Transcriptional regulator</fullName>
    </submittedName>
</protein>
<dbReference type="InterPro" id="IPR039538">
    <property type="entry name" value="BetI_C"/>
</dbReference>